<dbReference type="PROSITE" id="PS00330">
    <property type="entry name" value="HEMOLYSIN_CALCIUM"/>
    <property type="match status" value="3"/>
</dbReference>
<comment type="caution">
    <text evidence="4">The sequence shown here is derived from an EMBL/GenBank/DDBJ whole genome shotgun (WGS) entry which is preliminary data.</text>
</comment>
<dbReference type="AlphaFoldDB" id="A0A941GXM9"/>
<dbReference type="Proteomes" id="UP000767446">
    <property type="component" value="Unassembled WGS sequence"/>
</dbReference>
<feature type="region of interest" description="Disordered" evidence="3">
    <location>
        <begin position="27"/>
        <end position="50"/>
    </location>
</feature>
<dbReference type="SUPFAM" id="SSF51120">
    <property type="entry name" value="beta-Roll"/>
    <property type="match status" value="5"/>
</dbReference>
<keyword evidence="2" id="KW-0964">Secreted</keyword>
<evidence type="ECO:0000256" key="1">
    <source>
        <dbReference type="ARBA" id="ARBA00004613"/>
    </source>
</evidence>
<evidence type="ECO:0000256" key="2">
    <source>
        <dbReference type="ARBA" id="ARBA00022525"/>
    </source>
</evidence>
<dbReference type="GO" id="GO:0005509">
    <property type="term" value="F:calcium ion binding"/>
    <property type="evidence" value="ECO:0007669"/>
    <property type="project" value="InterPro"/>
</dbReference>
<evidence type="ECO:0000313" key="4">
    <source>
        <dbReference type="EMBL" id="MBR8829161.1"/>
    </source>
</evidence>
<dbReference type="InterPro" id="IPR001343">
    <property type="entry name" value="Hemolysn_Ca-bd"/>
</dbReference>
<protein>
    <submittedName>
        <fullName evidence="4">Calcium-binding protein</fullName>
    </submittedName>
</protein>
<dbReference type="Pfam" id="PF00353">
    <property type="entry name" value="HemolysinCabind"/>
    <property type="match status" value="7"/>
</dbReference>
<dbReference type="GO" id="GO:0005576">
    <property type="term" value="C:extracellular region"/>
    <property type="evidence" value="ECO:0007669"/>
    <property type="project" value="UniProtKB-SubCell"/>
</dbReference>
<proteinExistence type="predicted"/>
<accession>A0A941GXM9</accession>
<name>A0A941GXM9_9CHRO</name>
<feature type="non-terminal residue" evidence="4">
    <location>
        <position position="1"/>
    </location>
</feature>
<sequence length="670" mass="67203">RQADNIPGKEGNDIILGWEGNDTLLGESGNDSLLGENGNDSLDGGAGKDTMAGGSGNDIYAVSETADVVIEAANAGTDVVNTSADTYTLSKEVENLILTGTGNINGTGNQLNNNITGNSGNNAIDGAGGSDTMAGGAGDDTYTVTEETDIVIENVDAGTDTVKTPITHALVENVENIILTGTNNVNATGNALNNQLTGNSGNNNLDGAGGNNILDGAGGNDSMAGGTGNDTYIVTETGDKVTEAVNAGTDVVISTVNHTLANNTETLNLQGTANINGTGNSGNNNITGNSGNNIIDGGAGKDTMGGGTGNDIYTVSETADVIIEAANAGTDTVNTPITLTLTANVEKIVLTGKGNINATGNTLANNLTGNSGNNTLDGGGGNDSMAGGAGNDIYTVSQKGDEVIEAANAGTDVVNASVNHELDANVEKMNLTGTGDIDGNGNSGDNIITGNSGSNTINSKAGNDILDGGTGEDILIGGTGNDIYVVSEKEDVVIEKTNAGTDTVNSFIAYSLGNNLNLENLILIGTANINGTGNTLDNLITGNSGNNTLNGGNGNDILTGGNGNDILVGGAGADKFMFNAPSERIDTIQGFLPGTDKICINKVGFNNLETIQLVYNSDTIPNTLPTFIYNTTGTNGLLSFDPDGSGVGGATQFATLTGKPALTASDMTIF</sequence>
<dbReference type="PRINTS" id="PR00313">
    <property type="entry name" value="CABNDNGRPT"/>
</dbReference>
<dbReference type="InterPro" id="IPR018511">
    <property type="entry name" value="Hemolysin-typ_Ca-bd_CS"/>
</dbReference>
<dbReference type="InterPro" id="IPR011049">
    <property type="entry name" value="Serralysin-like_metalloprot_C"/>
</dbReference>
<dbReference type="Gene3D" id="2.150.10.10">
    <property type="entry name" value="Serralysin-like metalloprotease, C-terminal"/>
    <property type="match status" value="5"/>
</dbReference>
<evidence type="ECO:0000313" key="5">
    <source>
        <dbReference type="Proteomes" id="UP000767446"/>
    </source>
</evidence>
<dbReference type="PANTHER" id="PTHR38340:SF1">
    <property type="entry name" value="S-LAYER PROTEIN"/>
    <property type="match status" value="1"/>
</dbReference>
<evidence type="ECO:0000256" key="3">
    <source>
        <dbReference type="SAM" id="MobiDB-lite"/>
    </source>
</evidence>
<gene>
    <name evidence="4" type="ORF">DSM107014_14900</name>
</gene>
<comment type="subcellular location">
    <subcellularLocation>
        <location evidence="1">Secreted</location>
    </subcellularLocation>
</comment>
<dbReference type="EMBL" id="JADQBC010000112">
    <property type="protein sequence ID" value="MBR8829161.1"/>
    <property type="molecule type" value="Genomic_DNA"/>
</dbReference>
<dbReference type="InterPro" id="IPR050557">
    <property type="entry name" value="RTX_toxin/Mannuronan_C5-epim"/>
</dbReference>
<reference evidence="4" key="1">
    <citation type="submission" date="2021-02" db="EMBL/GenBank/DDBJ databases">
        <title>Metagenome analyses of Stigonema ocellatum DSM 106950, Chlorogloea purpurea SAG 13.99 and Gomphosphaeria aponina DSM 107014.</title>
        <authorList>
            <person name="Marter P."/>
            <person name="Huang S."/>
        </authorList>
    </citation>
    <scope>NUCLEOTIDE SEQUENCE</scope>
    <source>
        <strain evidence="4">JP213</strain>
    </source>
</reference>
<dbReference type="PANTHER" id="PTHR38340">
    <property type="entry name" value="S-LAYER PROTEIN"/>
    <property type="match status" value="1"/>
</dbReference>
<organism evidence="4 5">
    <name type="scientific">Gomphosphaeria aponina SAG 52.96 = DSM 107014</name>
    <dbReference type="NCBI Taxonomy" id="1521640"/>
    <lineage>
        <taxon>Bacteria</taxon>
        <taxon>Bacillati</taxon>
        <taxon>Cyanobacteriota</taxon>
        <taxon>Cyanophyceae</taxon>
        <taxon>Oscillatoriophycideae</taxon>
        <taxon>Chroococcales</taxon>
        <taxon>Gomphosphaeriaceae</taxon>
        <taxon>Gomphosphaeria</taxon>
    </lineage>
</organism>